<feature type="region of interest" description="Disordered" evidence="1">
    <location>
        <begin position="384"/>
        <end position="407"/>
    </location>
</feature>
<protein>
    <recommendedName>
        <fullName evidence="2">Nucleotidyl transferase domain-containing protein</fullName>
    </recommendedName>
</protein>
<proteinExistence type="predicted"/>
<name>A0AA48KCF4_9BACT</name>
<sequence length="407" mass="42914">MHIFVLCGGFGTRLAHIVKDVPKPMAPIEGLPFLEILLEHLVRNGATSFTLLTGHKAEVIEDHFSSHPRFAPLVTFSRETAPLGTAGALREALKTRKVPGPFAIANGDTFFDCSLDRLRRAHEQSGACLTIALKYCMDCSRYGRVRMSEALVTGFLEKQANGGDGLINAGLYFCSESIASFLPESTPASLEDGVFPELAARGLLGGVPFEGRFIDIGVESDYRLAQANLQKWIATPKRRAALVSSSLLQPQAWPAASASLLHEFLTQLQERASLIVPLLHGASNAGVASASHPTFRGRLNLAAPLHIPGAVRGGGADRQPSPEVAAILQAAEDLNLDLAGCVHLLGLPSERLGVPGLAECLLPGPGDGDLAALSTTLETLRSGLDRGSLPSAGAVPPGYGSAQPFNA</sequence>
<organism evidence="3 4">
    <name type="scientific">Mesoterricola sediminis</name>
    <dbReference type="NCBI Taxonomy" id="2927980"/>
    <lineage>
        <taxon>Bacteria</taxon>
        <taxon>Pseudomonadati</taxon>
        <taxon>Acidobacteriota</taxon>
        <taxon>Holophagae</taxon>
        <taxon>Holophagales</taxon>
        <taxon>Holophagaceae</taxon>
        <taxon>Mesoterricola</taxon>
    </lineage>
</organism>
<gene>
    <name evidence="3" type="ORF">METESE_02500</name>
</gene>
<dbReference type="InterPro" id="IPR050486">
    <property type="entry name" value="Mannose-1P_guanyltransferase"/>
</dbReference>
<dbReference type="AlphaFoldDB" id="A0AA48KCF4"/>
<dbReference type="KEGG" id="msea:METESE_02500"/>
<dbReference type="SUPFAM" id="SSF53448">
    <property type="entry name" value="Nucleotide-diphospho-sugar transferases"/>
    <property type="match status" value="1"/>
</dbReference>
<dbReference type="PANTHER" id="PTHR22572">
    <property type="entry name" value="SUGAR-1-PHOSPHATE GUANYL TRANSFERASE"/>
    <property type="match status" value="1"/>
</dbReference>
<evidence type="ECO:0000313" key="3">
    <source>
        <dbReference type="EMBL" id="BDU75292.1"/>
    </source>
</evidence>
<accession>A0AA48KCF4</accession>
<dbReference type="EMBL" id="AP027081">
    <property type="protein sequence ID" value="BDU75292.1"/>
    <property type="molecule type" value="Genomic_DNA"/>
</dbReference>
<dbReference type="InterPro" id="IPR029044">
    <property type="entry name" value="Nucleotide-diphossugar_trans"/>
</dbReference>
<dbReference type="Gene3D" id="3.90.550.10">
    <property type="entry name" value="Spore Coat Polysaccharide Biosynthesis Protein SpsA, Chain A"/>
    <property type="match status" value="1"/>
</dbReference>
<reference evidence="3" key="1">
    <citation type="journal article" date="2023" name="Int. J. Syst. Evol. Microbiol.">
        <title>Mesoterricola silvestris gen. nov., sp. nov., Mesoterricola sediminis sp. nov., Geothrix oryzae sp. nov., Geothrix edaphica sp. nov., Geothrix rubra sp. nov., and Geothrix limicola sp. nov., six novel members of Acidobacteriota isolated from soils.</title>
        <authorList>
            <person name="Itoh H."/>
            <person name="Sugisawa Y."/>
            <person name="Mise K."/>
            <person name="Xu Z."/>
            <person name="Kuniyasu M."/>
            <person name="Ushijima N."/>
            <person name="Kawano K."/>
            <person name="Kobayashi E."/>
            <person name="Shiratori Y."/>
            <person name="Masuda Y."/>
            <person name="Senoo K."/>
        </authorList>
    </citation>
    <scope>NUCLEOTIDE SEQUENCE</scope>
    <source>
        <strain evidence="3">W786</strain>
    </source>
</reference>
<dbReference type="CDD" id="cd06915">
    <property type="entry name" value="NTP_transferase_WcbM_like"/>
    <property type="match status" value="1"/>
</dbReference>
<keyword evidence="4" id="KW-1185">Reference proteome</keyword>
<dbReference type="RefSeq" id="WP_243330192.1">
    <property type="nucleotide sequence ID" value="NZ_AP027081.1"/>
</dbReference>
<dbReference type="InterPro" id="IPR005835">
    <property type="entry name" value="NTP_transferase_dom"/>
</dbReference>
<dbReference type="Proteomes" id="UP001228113">
    <property type="component" value="Chromosome"/>
</dbReference>
<evidence type="ECO:0000313" key="4">
    <source>
        <dbReference type="Proteomes" id="UP001228113"/>
    </source>
</evidence>
<feature type="domain" description="Nucleotidyl transferase" evidence="2">
    <location>
        <begin position="5"/>
        <end position="229"/>
    </location>
</feature>
<evidence type="ECO:0000256" key="1">
    <source>
        <dbReference type="SAM" id="MobiDB-lite"/>
    </source>
</evidence>
<evidence type="ECO:0000259" key="2">
    <source>
        <dbReference type="Pfam" id="PF00483"/>
    </source>
</evidence>
<dbReference type="Pfam" id="PF00483">
    <property type="entry name" value="NTP_transferase"/>
    <property type="match status" value="1"/>
</dbReference>